<accession>A0A1I4ZZP2</accession>
<proteinExistence type="predicted"/>
<evidence type="ECO:0000313" key="1">
    <source>
        <dbReference type="EMBL" id="SFN55593.1"/>
    </source>
</evidence>
<name>A0A1I4ZZP2_9FLAO</name>
<dbReference type="InterPro" id="IPR035093">
    <property type="entry name" value="RelE/ParE_toxin_dom_sf"/>
</dbReference>
<evidence type="ECO:0000313" key="2">
    <source>
        <dbReference type="Proteomes" id="UP000199036"/>
    </source>
</evidence>
<dbReference type="Proteomes" id="UP000199036">
    <property type="component" value="Unassembled WGS sequence"/>
</dbReference>
<dbReference type="EMBL" id="FOVI01000007">
    <property type="protein sequence ID" value="SFN55593.1"/>
    <property type="molecule type" value="Genomic_DNA"/>
</dbReference>
<dbReference type="STRING" id="913024.SAMN05421741_10740"/>
<dbReference type="OrthoDB" id="981785at2"/>
<protein>
    <submittedName>
        <fullName evidence="1">ParE toxin of type II toxin-antitoxin system, parDE</fullName>
    </submittedName>
</protein>
<reference evidence="2" key="1">
    <citation type="submission" date="2016-10" db="EMBL/GenBank/DDBJ databases">
        <authorList>
            <person name="Varghese N."/>
            <person name="Submissions S."/>
        </authorList>
    </citation>
    <scope>NUCLEOTIDE SEQUENCE [LARGE SCALE GENOMIC DNA]</scope>
    <source>
        <strain evidence="2">DS-12</strain>
    </source>
</reference>
<gene>
    <name evidence="1" type="ORF">SAMN05421741_10740</name>
</gene>
<organism evidence="1 2">
    <name type="scientific">Paenimyroides ummariense</name>
    <dbReference type="NCBI Taxonomy" id="913024"/>
    <lineage>
        <taxon>Bacteria</taxon>
        <taxon>Pseudomonadati</taxon>
        <taxon>Bacteroidota</taxon>
        <taxon>Flavobacteriia</taxon>
        <taxon>Flavobacteriales</taxon>
        <taxon>Flavobacteriaceae</taxon>
        <taxon>Paenimyroides</taxon>
    </lineage>
</organism>
<dbReference type="AlphaFoldDB" id="A0A1I4ZZP2"/>
<dbReference type="RefSeq" id="WP_091521240.1">
    <property type="nucleotide sequence ID" value="NZ_FOVI01000007.1"/>
</dbReference>
<dbReference type="Gene3D" id="3.30.2310.20">
    <property type="entry name" value="RelE-like"/>
    <property type="match status" value="1"/>
</dbReference>
<keyword evidence="2" id="KW-1185">Reference proteome</keyword>
<sequence>MESVIRVELTSRSLKDLQKIRVFNDNLYSISKSKEIINDIFKELEILENSTIDFTEIGVIDEEFIHLKYEYRKLVTSHYKITYRKGKRAIYVVRIFDTRQNPSKNK</sequence>